<comment type="caution">
    <text evidence="1">The sequence shown here is derived from an EMBL/GenBank/DDBJ whole genome shotgun (WGS) entry which is preliminary data.</text>
</comment>
<sequence length="98" mass="11292">MIFGMLYFARECKSKKKIMRGKYMQLLASLMRKNIDVKILVAKVENWVDDEESSDKDGRKDTCLMAYTDVPVTDKESIGFITFKADLAKVTKDSKKQD</sequence>
<name>A0AAU9LXW6_9ASTR</name>
<evidence type="ECO:0000313" key="2">
    <source>
        <dbReference type="Proteomes" id="UP001157418"/>
    </source>
</evidence>
<evidence type="ECO:0000313" key="1">
    <source>
        <dbReference type="EMBL" id="CAH1413533.1"/>
    </source>
</evidence>
<accession>A0AAU9LXW6</accession>
<protein>
    <submittedName>
        <fullName evidence="1">Uncharacterized protein</fullName>
    </submittedName>
</protein>
<reference evidence="1 2" key="1">
    <citation type="submission" date="2022-01" db="EMBL/GenBank/DDBJ databases">
        <authorList>
            <person name="Xiong W."/>
            <person name="Schranz E."/>
        </authorList>
    </citation>
    <scope>NUCLEOTIDE SEQUENCE [LARGE SCALE GENOMIC DNA]</scope>
</reference>
<keyword evidence="2" id="KW-1185">Reference proteome</keyword>
<organism evidence="1 2">
    <name type="scientific">Lactuca virosa</name>
    <dbReference type="NCBI Taxonomy" id="75947"/>
    <lineage>
        <taxon>Eukaryota</taxon>
        <taxon>Viridiplantae</taxon>
        <taxon>Streptophyta</taxon>
        <taxon>Embryophyta</taxon>
        <taxon>Tracheophyta</taxon>
        <taxon>Spermatophyta</taxon>
        <taxon>Magnoliopsida</taxon>
        <taxon>eudicotyledons</taxon>
        <taxon>Gunneridae</taxon>
        <taxon>Pentapetalae</taxon>
        <taxon>asterids</taxon>
        <taxon>campanulids</taxon>
        <taxon>Asterales</taxon>
        <taxon>Asteraceae</taxon>
        <taxon>Cichorioideae</taxon>
        <taxon>Cichorieae</taxon>
        <taxon>Lactucinae</taxon>
        <taxon>Lactuca</taxon>
    </lineage>
</organism>
<dbReference type="Proteomes" id="UP001157418">
    <property type="component" value="Unassembled WGS sequence"/>
</dbReference>
<dbReference type="AlphaFoldDB" id="A0AAU9LXW6"/>
<proteinExistence type="predicted"/>
<gene>
    <name evidence="1" type="ORF">LVIROSA_LOCUS1493</name>
</gene>
<dbReference type="EMBL" id="CAKMRJ010000001">
    <property type="protein sequence ID" value="CAH1413533.1"/>
    <property type="molecule type" value="Genomic_DNA"/>
</dbReference>